<dbReference type="EMBL" id="MK072075">
    <property type="protein sequence ID" value="AYV78349.1"/>
    <property type="molecule type" value="Genomic_DNA"/>
</dbReference>
<dbReference type="CDD" id="cd06464">
    <property type="entry name" value="ACD_sHsps-like"/>
    <property type="match status" value="1"/>
</dbReference>
<reference evidence="3" key="1">
    <citation type="submission" date="2018-10" db="EMBL/GenBank/DDBJ databases">
        <title>Hidden diversity of soil giant viruses.</title>
        <authorList>
            <person name="Schulz F."/>
            <person name="Alteio L."/>
            <person name="Goudeau D."/>
            <person name="Ryan E.M."/>
            <person name="Malmstrom R.R."/>
            <person name="Blanchard J."/>
            <person name="Woyke T."/>
        </authorList>
    </citation>
    <scope>NUCLEOTIDE SEQUENCE</scope>
    <source>
        <strain evidence="3">EDV1</strain>
    </source>
</reference>
<dbReference type="PROSITE" id="PS01031">
    <property type="entry name" value="SHSP"/>
    <property type="match status" value="1"/>
</dbReference>
<evidence type="ECO:0000313" key="3">
    <source>
        <dbReference type="EMBL" id="AYV78349.1"/>
    </source>
</evidence>
<feature type="region of interest" description="Disordered" evidence="1">
    <location>
        <begin position="57"/>
        <end position="85"/>
    </location>
</feature>
<name>A0A3G4ZY75_9VIRU</name>
<dbReference type="Pfam" id="PF00011">
    <property type="entry name" value="HSP20"/>
    <property type="match status" value="1"/>
</dbReference>
<dbReference type="SUPFAM" id="SSF49764">
    <property type="entry name" value="HSP20-like chaperones"/>
    <property type="match status" value="1"/>
</dbReference>
<dbReference type="Gene3D" id="2.60.40.790">
    <property type="match status" value="1"/>
</dbReference>
<proteinExistence type="predicted"/>
<dbReference type="InterPro" id="IPR008978">
    <property type="entry name" value="HSP20-like_chaperone"/>
</dbReference>
<evidence type="ECO:0000259" key="2">
    <source>
        <dbReference type="PROSITE" id="PS01031"/>
    </source>
</evidence>
<sequence>MAHLYKDFYMTAGSSPAQVIAECEAIMGSKAPADFVAQVEAAFAQFAPASAVAPPASAAAPPASASPKATETASPNATTDAKAKDQADSKATYAKVLAAAQKYLDAIASIPPRASKMIPGMDKDGKAYTLKIECPGVKREALEVYLDKNCVHDSSRVLVVRAETPTSGETKGDAPASTDEPKVAKKYDFMEVVDLLYDADTSAITTTYADGVIFIRIPRIEFPVIKLTVS</sequence>
<evidence type="ECO:0000256" key="1">
    <source>
        <dbReference type="SAM" id="MobiDB-lite"/>
    </source>
</evidence>
<organism evidence="3">
    <name type="scientific">Edafosvirus sp</name>
    <dbReference type="NCBI Taxonomy" id="2487765"/>
    <lineage>
        <taxon>Viruses</taxon>
        <taxon>Varidnaviria</taxon>
        <taxon>Bamfordvirae</taxon>
        <taxon>Nucleocytoviricota</taxon>
        <taxon>Megaviricetes</taxon>
        <taxon>Imitervirales</taxon>
        <taxon>Mimiviridae</taxon>
        <taxon>Klosneuvirinae</taxon>
    </lineage>
</organism>
<accession>A0A3G4ZY75</accession>
<dbReference type="InterPro" id="IPR002068">
    <property type="entry name" value="A-crystallin/Hsp20_dom"/>
</dbReference>
<gene>
    <name evidence="3" type="ORF">Edafosvirus10_24</name>
</gene>
<feature type="domain" description="SHSP" evidence="2">
    <location>
        <begin position="108"/>
        <end position="230"/>
    </location>
</feature>
<protein>
    <recommendedName>
        <fullName evidence="2">SHSP domain-containing protein</fullName>
    </recommendedName>
</protein>
<feature type="compositionally biased region" description="Low complexity" evidence="1">
    <location>
        <begin position="57"/>
        <end position="80"/>
    </location>
</feature>